<dbReference type="Gene3D" id="1.10.10.820">
    <property type="match status" value="1"/>
</dbReference>
<dbReference type="GO" id="GO:0005737">
    <property type="term" value="C:cytoplasm"/>
    <property type="evidence" value="ECO:0007669"/>
    <property type="project" value="TreeGrafter"/>
</dbReference>
<keyword evidence="2 6" id="KW-0067">ATP-binding</keyword>
<dbReference type="SMART" id="SM00242">
    <property type="entry name" value="MYSc"/>
    <property type="match status" value="1"/>
</dbReference>
<accession>A0A7J0FIS9</accession>
<keyword evidence="9" id="KW-1185">Reference proteome</keyword>
<keyword evidence="5 6" id="KW-0009">Actin-binding</keyword>
<dbReference type="OrthoDB" id="1628645at2759"/>
<dbReference type="Proteomes" id="UP000585474">
    <property type="component" value="Unassembled WGS sequence"/>
</dbReference>
<evidence type="ECO:0000313" key="9">
    <source>
        <dbReference type="Proteomes" id="UP000585474"/>
    </source>
</evidence>
<organism evidence="8 9">
    <name type="scientific">Actinidia rufa</name>
    <dbReference type="NCBI Taxonomy" id="165716"/>
    <lineage>
        <taxon>Eukaryota</taxon>
        <taxon>Viridiplantae</taxon>
        <taxon>Streptophyta</taxon>
        <taxon>Embryophyta</taxon>
        <taxon>Tracheophyta</taxon>
        <taxon>Spermatophyta</taxon>
        <taxon>Magnoliopsida</taxon>
        <taxon>eudicotyledons</taxon>
        <taxon>Gunneridae</taxon>
        <taxon>Pentapetalae</taxon>
        <taxon>asterids</taxon>
        <taxon>Ericales</taxon>
        <taxon>Actinidiaceae</taxon>
        <taxon>Actinidia</taxon>
    </lineage>
</organism>
<evidence type="ECO:0000313" key="8">
    <source>
        <dbReference type="EMBL" id="GFY98483.1"/>
    </source>
</evidence>
<name>A0A7J0FIS9_9ERIC</name>
<proteinExistence type="inferred from homology"/>
<dbReference type="EMBL" id="BJWL01000012">
    <property type="protein sequence ID" value="GFY98483.1"/>
    <property type="molecule type" value="Genomic_DNA"/>
</dbReference>
<dbReference type="GO" id="GO:0016459">
    <property type="term" value="C:myosin complex"/>
    <property type="evidence" value="ECO:0007669"/>
    <property type="project" value="UniProtKB-KW"/>
</dbReference>
<dbReference type="InterPro" id="IPR036961">
    <property type="entry name" value="Kinesin_motor_dom_sf"/>
</dbReference>
<dbReference type="PANTHER" id="PTHR13140">
    <property type="entry name" value="MYOSIN"/>
    <property type="match status" value="1"/>
</dbReference>
<dbReference type="Gene3D" id="3.40.850.10">
    <property type="entry name" value="Kinesin motor domain"/>
    <property type="match status" value="2"/>
</dbReference>
<reference evidence="8 9" key="1">
    <citation type="submission" date="2019-07" db="EMBL/GenBank/DDBJ databases">
        <title>De Novo Assembly of kiwifruit Actinidia rufa.</title>
        <authorList>
            <person name="Sugita-Konishi S."/>
            <person name="Sato K."/>
            <person name="Mori E."/>
            <person name="Abe Y."/>
            <person name="Kisaki G."/>
            <person name="Hamano K."/>
            <person name="Suezawa K."/>
            <person name="Otani M."/>
            <person name="Fukuda T."/>
            <person name="Manabe T."/>
            <person name="Gomi K."/>
            <person name="Tabuchi M."/>
            <person name="Akimitsu K."/>
            <person name="Kataoka I."/>
        </authorList>
    </citation>
    <scope>NUCLEOTIDE SEQUENCE [LARGE SCALE GENOMIC DNA]</scope>
    <source>
        <strain evidence="9">cv. Fuchu</strain>
    </source>
</reference>
<dbReference type="GO" id="GO:0005524">
    <property type="term" value="F:ATP binding"/>
    <property type="evidence" value="ECO:0007669"/>
    <property type="project" value="UniProtKB-UniRule"/>
</dbReference>
<dbReference type="SUPFAM" id="SSF52540">
    <property type="entry name" value="P-loop containing nucleoside triphosphate hydrolases"/>
    <property type="match status" value="1"/>
</dbReference>
<dbReference type="InterPro" id="IPR001609">
    <property type="entry name" value="Myosin_head_motor_dom-like"/>
</dbReference>
<dbReference type="GO" id="GO:0000146">
    <property type="term" value="F:microfilament motor activity"/>
    <property type="evidence" value="ECO:0007669"/>
    <property type="project" value="TreeGrafter"/>
</dbReference>
<dbReference type="GO" id="GO:0051015">
    <property type="term" value="F:actin filament binding"/>
    <property type="evidence" value="ECO:0007669"/>
    <property type="project" value="TreeGrafter"/>
</dbReference>
<keyword evidence="3 6" id="KW-0518">Myosin</keyword>
<dbReference type="GO" id="GO:0016020">
    <property type="term" value="C:membrane"/>
    <property type="evidence" value="ECO:0007669"/>
    <property type="project" value="TreeGrafter"/>
</dbReference>
<evidence type="ECO:0000256" key="6">
    <source>
        <dbReference type="PROSITE-ProRule" id="PRU00782"/>
    </source>
</evidence>
<sequence length="568" mass="62594">MIHNPSTALVDDVVNGYILSVTSPFSIVQKIQQGTNFKLDGLLNIGSLPTMVSESKSKTQENAGGLSSAGGAMINEGKSNSILVSGESGAGKTETTKMLMRYLAHLGGRSGVEGRTIEQQVLESNPVLEAFGNAKIVRKQLKFNCYELDGVNDAHVYLETRRTMDIVGISEEQQEAIFMVVAAILHLGNIEFANGKEIDSSLIKDEKARCDAKSLEDALIQRVMVTPEEIITRILDPVAALGSRDAFAKTIDSCLFDWIVENINISIGQHQDPTSKSIIGVLDIYGFEIFKQNRIKCLTAISFPSDAEPYWSDTVTASYNIALSEQFCINFTNEKLQQHFNQKLYQTFAKNKRFTKPKLSRTCFTISHYAGETVVAEHHDQLTASKCPFVVGLFPPLPEESSKSSKFSSIGSRFKVNYLADLFLDKNKDCVVAEHHDQLTASKCPFVVGLFPPLPEESSKSSKFSSIGLCYYSERQAAEEARKASTDAGQKVDQFQDSVQRHLGHLEASLVKGSTQAHAVSQQASDCSLAKHCAKPKQLLEDAESKLCEVTPFLVRKVFTQIFSFINV</sequence>
<dbReference type="Gene3D" id="1.20.120.720">
    <property type="entry name" value="Myosin VI head, motor domain, U50 subdomain"/>
    <property type="match status" value="1"/>
</dbReference>
<keyword evidence="1 6" id="KW-0547">Nucleotide-binding</keyword>
<evidence type="ECO:0000256" key="3">
    <source>
        <dbReference type="ARBA" id="ARBA00023123"/>
    </source>
</evidence>
<dbReference type="PROSITE" id="PS51456">
    <property type="entry name" value="MYOSIN_MOTOR"/>
    <property type="match status" value="1"/>
</dbReference>
<keyword evidence="4 6" id="KW-0505">Motor protein</keyword>
<gene>
    <name evidence="8" type="ORF">Acr_12g0010240</name>
</gene>
<dbReference type="InterPro" id="IPR027417">
    <property type="entry name" value="P-loop_NTPase"/>
</dbReference>
<evidence type="ECO:0000259" key="7">
    <source>
        <dbReference type="PROSITE" id="PS51456"/>
    </source>
</evidence>
<comment type="caution">
    <text evidence="6">Lacks conserved residue(s) required for the propagation of feature annotation.</text>
</comment>
<feature type="domain" description="Myosin motor" evidence="7">
    <location>
        <begin position="1"/>
        <end position="342"/>
    </location>
</feature>
<comment type="caution">
    <text evidence="8">The sequence shown here is derived from an EMBL/GenBank/DDBJ whole genome shotgun (WGS) entry which is preliminary data.</text>
</comment>
<comment type="similarity">
    <text evidence="6">Belongs to the TRAFAC class myosin-kinesin ATPase superfamily. Myosin family.</text>
</comment>
<dbReference type="PANTHER" id="PTHR13140:SF772">
    <property type="entry name" value="MYOSIN-17"/>
    <property type="match status" value="1"/>
</dbReference>
<dbReference type="AlphaFoldDB" id="A0A7J0FIS9"/>
<dbReference type="Pfam" id="PF00063">
    <property type="entry name" value="Myosin_head"/>
    <property type="match status" value="2"/>
</dbReference>
<evidence type="ECO:0000256" key="5">
    <source>
        <dbReference type="ARBA" id="ARBA00023203"/>
    </source>
</evidence>
<evidence type="ECO:0000256" key="1">
    <source>
        <dbReference type="ARBA" id="ARBA00022741"/>
    </source>
</evidence>
<protein>
    <submittedName>
        <fullName evidence="8">Myosin family protein with Dil</fullName>
    </submittedName>
</protein>
<dbReference type="Gene3D" id="1.20.58.530">
    <property type="match status" value="2"/>
</dbReference>
<dbReference type="GO" id="GO:0007015">
    <property type="term" value="P:actin filament organization"/>
    <property type="evidence" value="ECO:0007669"/>
    <property type="project" value="TreeGrafter"/>
</dbReference>
<feature type="binding site" evidence="6">
    <location>
        <begin position="86"/>
        <end position="93"/>
    </location>
    <ligand>
        <name>ATP</name>
        <dbReference type="ChEBI" id="CHEBI:30616"/>
    </ligand>
</feature>
<evidence type="ECO:0000256" key="4">
    <source>
        <dbReference type="ARBA" id="ARBA00023175"/>
    </source>
</evidence>
<dbReference type="PRINTS" id="PR00193">
    <property type="entry name" value="MYOSINHEAVY"/>
</dbReference>
<evidence type="ECO:0000256" key="2">
    <source>
        <dbReference type="ARBA" id="ARBA00022840"/>
    </source>
</evidence>